<proteinExistence type="predicted"/>
<dbReference type="EMBL" id="AP018827">
    <property type="protein sequence ID" value="BBF79569.1"/>
    <property type="molecule type" value="Genomic_DNA"/>
</dbReference>
<protein>
    <submittedName>
        <fullName evidence="1">Uncharacterized protein</fullName>
    </submittedName>
</protein>
<name>A0A3G9G5S7_9CAUL</name>
<reference evidence="2" key="2">
    <citation type="journal article" date="2017" name="Plant Physiol. Biochem.">
        <title>Differential oxidative and antioxidative response of duckweed Lemna minor toward plant growth promoting/inhibiting bacteria.</title>
        <authorList>
            <person name="Ishizawa H."/>
            <person name="Kuroda M."/>
            <person name="Morikawa M."/>
            <person name="Ike M."/>
        </authorList>
    </citation>
    <scope>NUCLEOTIDE SEQUENCE [LARGE SCALE GENOMIC DNA]</scope>
    <source>
        <strain evidence="2">M6</strain>
    </source>
</reference>
<evidence type="ECO:0000313" key="2">
    <source>
        <dbReference type="Proteomes" id="UP000278756"/>
    </source>
</evidence>
<accession>A0A3G9G5S7</accession>
<organism evidence="1 2">
    <name type="scientific">Asticcacaulis excentricus</name>
    <dbReference type="NCBI Taxonomy" id="78587"/>
    <lineage>
        <taxon>Bacteria</taxon>
        <taxon>Pseudomonadati</taxon>
        <taxon>Pseudomonadota</taxon>
        <taxon>Alphaproteobacteria</taxon>
        <taxon>Caulobacterales</taxon>
        <taxon>Caulobacteraceae</taxon>
        <taxon>Asticcacaulis</taxon>
    </lineage>
</organism>
<dbReference type="AlphaFoldDB" id="A0A3G9G5S7"/>
<reference evidence="2" key="1">
    <citation type="journal article" date="2017" name="Biotechnol. Biofuels">
        <title>Evaluation of environmental bacterial communities as a factor affecting the growth of duckweed Lemna minor.</title>
        <authorList>
            <person name="Ishizawa H."/>
            <person name="Kuroda M."/>
            <person name="Morikawa M."/>
            <person name="Ike M."/>
        </authorList>
    </citation>
    <scope>NUCLEOTIDE SEQUENCE [LARGE SCALE GENOMIC DNA]</scope>
    <source>
        <strain evidence="2">M6</strain>
    </source>
</reference>
<sequence>MSASFCDGALTMFFNKQEPCQSGEKFNTLNLLEKIWRQLSAAA</sequence>
<dbReference type="Proteomes" id="UP000278756">
    <property type="component" value="Chromosome 1"/>
</dbReference>
<evidence type="ECO:0000313" key="1">
    <source>
        <dbReference type="EMBL" id="BBF79569.1"/>
    </source>
</evidence>
<gene>
    <name evidence="1" type="ORF">EM6_0137</name>
</gene>